<protein>
    <submittedName>
        <fullName evidence="2">Uncharacterized protein</fullName>
    </submittedName>
</protein>
<feature type="compositionally biased region" description="Basic and acidic residues" evidence="1">
    <location>
        <begin position="35"/>
        <end position="45"/>
    </location>
</feature>
<name>A0A834JM02_VESPE</name>
<reference evidence="2" key="1">
    <citation type="journal article" date="2020" name="G3 (Bethesda)">
        <title>High-Quality Assemblies for Three Invasive Social Wasps from the &lt;i&gt;Vespula&lt;/i&gt; Genus.</title>
        <authorList>
            <person name="Harrop T.W.R."/>
            <person name="Guhlin J."/>
            <person name="McLaughlin G.M."/>
            <person name="Permina E."/>
            <person name="Stockwell P."/>
            <person name="Gilligan J."/>
            <person name="Le Lec M.F."/>
            <person name="Gruber M.A.M."/>
            <person name="Quinn O."/>
            <person name="Lovegrove M."/>
            <person name="Duncan E.J."/>
            <person name="Remnant E.J."/>
            <person name="Van Eeckhoven J."/>
            <person name="Graham B."/>
            <person name="Knapp R.A."/>
            <person name="Langford K.W."/>
            <person name="Kronenberg Z."/>
            <person name="Press M.O."/>
            <person name="Eacker S.M."/>
            <person name="Wilson-Rankin E.E."/>
            <person name="Purcell J."/>
            <person name="Lester P.J."/>
            <person name="Dearden P.K."/>
        </authorList>
    </citation>
    <scope>NUCLEOTIDE SEQUENCE</scope>
    <source>
        <strain evidence="2">Volc-1</strain>
    </source>
</reference>
<evidence type="ECO:0000313" key="2">
    <source>
        <dbReference type="EMBL" id="KAF7390607.1"/>
    </source>
</evidence>
<keyword evidence="3" id="KW-1185">Reference proteome</keyword>
<feature type="region of interest" description="Disordered" evidence="1">
    <location>
        <begin position="1"/>
        <end position="97"/>
    </location>
</feature>
<proteinExistence type="predicted"/>
<sequence length="97" mass="11535">MEEKEKEEKKKKKKEKEEKPPVRFFTLRRISIVRNTKDIPTDLSHDIPTIPSKQDLLRRPSQFRSREGRRTRDDELSKESSIKRREGETATISSPSR</sequence>
<evidence type="ECO:0000313" key="3">
    <source>
        <dbReference type="Proteomes" id="UP000600918"/>
    </source>
</evidence>
<evidence type="ECO:0000256" key="1">
    <source>
        <dbReference type="SAM" id="MobiDB-lite"/>
    </source>
</evidence>
<accession>A0A834JM02</accession>
<gene>
    <name evidence="2" type="ORF">H0235_017769</name>
</gene>
<comment type="caution">
    <text evidence="2">The sequence shown here is derived from an EMBL/GenBank/DDBJ whole genome shotgun (WGS) entry which is preliminary data.</text>
</comment>
<dbReference type="EMBL" id="JACSDY010000023">
    <property type="protein sequence ID" value="KAF7390607.1"/>
    <property type="molecule type" value="Genomic_DNA"/>
</dbReference>
<organism evidence="2 3">
    <name type="scientific">Vespula pensylvanica</name>
    <name type="common">Western yellow jacket</name>
    <name type="synonym">Wasp</name>
    <dbReference type="NCBI Taxonomy" id="30213"/>
    <lineage>
        <taxon>Eukaryota</taxon>
        <taxon>Metazoa</taxon>
        <taxon>Ecdysozoa</taxon>
        <taxon>Arthropoda</taxon>
        <taxon>Hexapoda</taxon>
        <taxon>Insecta</taxon>
        <taxon>Pterygota</taxon>
        <taxon>Neoptera</taxon>
        <taxon>Endopterygota</taxon>
        <taxon>Hymenoptera</taxon>
        <taxon>Apocrita</taxon>
        <taxon>Aculeata</taxon>
        <taxon>Vespoidea</taxon>
        <taxon>Vespidae</taxon>
        <taxon>Vespinae</taxon>
        <taxon>Vespula</taxon>
    </lineage>
</organism>
<dbReference type="Proteomes" id="UP000600918">
    <property type="component" value="Unassembled WGS sequence"/>
</dbReference>
<dbReference type="AlphaFoldDB" id="A0A834JM02"/>
<feature type="compositionally biased region" description="Basic and acidic residues" evidence="1">
    <location>
        <begin position="64"/>
        <end position="88"/>
    </location>
</feature>